<keyword evidence="3" id="KW-0238">DNA-binding</keyword>
<dbReference type="InterPro" id="IPR044837">
    <property type="entry name" value="REM16-like"/>
</dbReference>
<evidence type="ECO:0000313" key="9">
    <source>
        <dbReference type="Proteomes" id="UP001054889"/>
    </source>
</evidence>
<comment type="subcellular location">
    <subcellularLocation>
        <location evidence="1">Nucleus</location>
    </subcellularLocation>
</comment>
<keyword evidence="9" id="KW-1185">Reference proteome</keyword>
<dbReference type="Gene3D" id="2.40.330.10">
    <property type="entry name" value="DNA-binding pseudobarrel domain"/>
    <property type="match status" value="2"/>
</dbReference>
<evidence type="ECO:0000256" key="1">
    <source>
        <dbReference type="ARBA" id="ARBA00004123"/>
    </source>
</evidence>
<evidence type="ECO:0000259" key="7">
    <source>
        <dbReference type="PROSITE" id="PS50863"/>
    </source>
</evidence>
<protein>
    <recommendedName>
        <fullName evidence="7">TF-B3 domain-containing protein</fullName>
    </recommendedName>
</protein>
<feature type="domain" description="TF-B3" evidence="7">
    <location>
        <begin position="242"/>
        <end position="337"/>
    </location>
</feature>
<feature type="domain" description="TF-B3" evidence="7">
    <location>
        <begin position="42"/>
        <end position="138"/>
    </location>
</feature>
<dbReference type="GO" id="GO:0003677">
    <property type="term" value="F:DNA binding"/>
    <property type="evidence" value="ECO:0007669"/>
    <property type="project" value="UniProtKB-KW"/>
</dbReference>
<evidence type="ECO:0000256" key="2">
    <source>
        <dbReference type="ARBA" id="ARBA00023015"/>
    </source>
</evidence>
<dbReference type="PROSITE" id="PS50863">
    <property type="entry name" value="B3"/>
    <property type="match status" value="2"/>
</dbReference>
<evidence type="ECO:0000256" key="4">
    <source>
        <dbReference type="ARBA" id="ARBA00023163"/>
    </source>
</evidence>
<dbReference type="SUPFAM" id="SSF101936">
    <property type="entry name" value="DNA-binding pseudobarrel domain"/>
    <property type="match status" value="2"/>
</dbReference>
<comment type="caution">
    <text evidence="8">The sequence shown here is derived from an EMBL/GenBank/DDBJ whole genome shotgun (WGS) entry which is preliminary data.</text>
</comment>
<feature type="compositionally biased region" description="Basic residues" evidence="6">
    <location>
        <begin position="203"/>
        <end position="215"/>
    </location>
</feature>
<dbReference type="EMBL" id="BQKI01000080">
    <property type="protein sequence ID" value="GJN28707.1"/>
    <property type="molecule type" value="Genomic_DNA"/>
</dbReference>
<evidence type="ECO:0000256" key="5">
    <source>
        <dbReference type="ARBA" id="ARBA00023242"/>
    </source>
</evidence>
<name>A0AAV5F1G9_ELECO</name>
<keyword evidence="2" id="KW-0805">Transcription regulation</keyword>
<feature type="region of interest" description="Disordered" evidence="6">
    <location>
        <begin position="199"/>
        <end position="228"/>
    </location>
</feature>
<dbReference type="PANTHER" id="PTHR31391">
    <property type="entry name" value="B3 DOMAIN-CONTAINING PROTEIN OS11G0197600-RELATED"/>
    <property type="match status" value="1"/>
</dbReference>
<feature type="region of interest" description="Disordered" evidence="6">
    <location>
        <begin position="1"/>
        <end position="46"/>
    </location>
</feature>
<dbReference type="Proteomes" id="UP001054889">
    <property type="component" value="Unassembled WGS sequence"/>
</dbReference>
<evidence type="ECO:0000256" key="3">
    <source>
        <dbReference type="ARBA" id="ARBA00023125"/>
    </source>
</evidence>
<reference evidence="8" key="1">
    <citation type="journal article" date="2018" name="DNA Res.">
        <title>Multiple hybrid de novo genome assembly of finger millet, an orphan allotetraploid crop.</title>
        <authorList>
            <person name="Hatakeyama M."/>
            <person name="Aluri S."/>
            <person name="Balachadran M.T."/>
            <person name="Sivarajan S.R."/>
            <person name="Patrignani A."/>
            <person name="Gruter S."/>
            <person name="Poveda L."/>
            <person name="Shimizu-Inatsugi R."/>
            <person name="Baeten J."/>
            <person name="Francoijs K.J."/>
            <person name="Nataraja K.N."/>
            <person name="Reddy Y.A.N."/>
            <person name="Phadnis S."/>
            <person name="Ravikumar R.L."/>
            <person name="Schlapbach R."/>
            <person name="Sreeman S.M."/>
            <person name="Shimizu K.K."/>
        </authorList>
    </citation>
    <scope>NUCLEOTIDE SEQUENCE</scope>
</reference>
<dbReference type="PANTHER" id="PTHR31391:SF155">
    <property type="entry name" value="B3 DOMAIN-CONTAINING PROTEIN OS11G0197600"/>
    <property type="match status" value="1"/>
</dbReference>
<dbReference type="GO" id="GO:0005634">
    <property type="term" value="C:nucleus"/>
    <property type="evidence" value="ECO:0007669"/>
    <property type="project" value="UniProtKB-SubCell"/>
</dbReference>
<feature type="compositionally biased region" description="Basic and acidic residues" evidence="6">
    <location>
        <begin position="10"/>
        <end position="41"/>
    </location>
</feature>
<sequence>MTRSRSAAAAKERETEKGRDGRKEKQNGREQRKDTEGREEATEVEATTAAGRKFFKVFFPDQSGERLEYLEEEPNRQVSLKGPSGKTWQVTLISDSHGLGFTEGWKEFAHHHSLMLGHFLVFTYDGHSQFSVAVFCQSGVEDKLALDVQPYKKVLVKREEERAVVDADVAGTSEVSAPPVEGNGTTRKRVRQVNDVMENGAALKRHSSAQKKPEKRKPEATIDTSKAAPTVVNNNKDFSGMLVEYACSNKTLVRSKENIPCEFVRQSLPQTCKKMTLWDPQGKSWEVNYVYYTGRSVAAFSGGWGKFAVGNNLEKFDVCIFELFKEDNIKVHIYRVVPEITPLIRSSSSM</sequence>
<dbReference type="Pfam" id="PF02362">
    <property type="entry name" value="B3"/>
    <property type="match status" value="2"/>
</dbReference>
<organism evidence="8 9">
    <name type="scientific">Eleusine coracana subsp. coracana</name>
    <dbReference type="NCBI Taxonomy" id="191504"/>
    <lineage>
        <taxon>Eukaryota</taxon>
        <taxon>Viridiplantae</taxon>
        <taxon>Streptophyta</taxon>
        <taxon>Embryophyta</taxon>
        <taxon>Tracheophyta</taxon>
        <taxon>Spermatophyta</taxon>
        <taxon>Magnoliopsida</taxon>
        <taxon>Liliopsida</taxon>
        <taxon>Poales</taxon>
        <taxon>Poaceae</taxon>
        <taxon>PACMAD clade</taxon>
        <taxon>Chloridoideae</taxon>
        <taxon>Cynodonteae</taxon>
        <taxon>Eleusininae</taxon>
        <taxon>Eleusine</taxon>
    </lineage>
</organism>
<dbReference type="AlphaFoldDB" id="A0AAV5F1G9"/>
<reference evidence="8" key="2">
    <citation type="submission" date="2021-12" db="EMBL/GenBank/DDBJ databases">
        <title>Resequencing data analysis of finger millet.</title>
        <authorList>
            <person name="Hatakeyama M."/>
            <person name="Aluri S."/>
            <person name="Balachadran M.T."/>
            <person name="Sivarajan S.R."/>
            <person name="Poveda L."/>
            <person name="Shimizu-Inatsugi R."/>
            <person name="Schlapbach R."/>
            <person name="Sreeman S.M."/>
            <person name="Shimizu K.K."/>
        </authorList>
    </citation>
    <scope>NUCLEOTIDE SEQUENCE</scope>
</reference>
<evidence type="ECO:0000313" key="8">
    <source>
        <dbReference type="EMBL" id="GJN28707.1"/>
    </source>
</evidence>
<dbReference type="SMART" id="SM01019">
    <property type="entry name" value="B3"/>
    <property type="match status" value="2"/>
</dbReference>
<dbReference type="InterPro" id="IPR015300">
    <property type="entry name" value="DNA-bd_pseudobarrel_sf"/>
</dbReference>
<dbReference type="CDD" id="cd10017">
    <property type="entry name" value="B3_DNA"/>
    <property type="match status" value="2"/>
</dbReference>
<accession>A0AAV5F1G9</accession>
<gene>
    <name evidence="8" type="primary">gb16864</name>
    <name evidence="8" type="ORF">PR202_gb16864</name>
</gene>
<evidence type="ECO:0000256" key="6">
    <source>
        <dbReference type="SAM" id="MobiDB-lite"/>
    </source>
</evidence>
<dbReference type="InterPro" id="IPR003340">
    <property type="entry name" value="B3_DNA-bd"/>
</dbReference>
<proteinExistence type="predicted"/>
<keyword evidence="4" id="KW-0804">Transcription</keyword>
<keyword evidence="5" id="KW-0539">Nucleus</keyword>